<dbReference type="EMBL" id="BGZN01000033">
    <property type="protein sequence ID" value="GBR74191.1"/>
    <property type="molecule type" value="Genomic_DNA"/>
</dbReference>
<comment type="caution">
    <text evidence="5">The sequence shown here is derived from an EMBL/GenBank/DDBJ whole genome shotgun (WGS) entry which is preliminary data.</text>
</comment>
<dbReference type="PANTHER" id="PTHR33154:SF33">
    <property type="entry name" value="TRANSCRIPTIONAL REPRESSOR SDPR"/>
    <property type="match status" value="1"/>
</dbReference>
<gene>
    <name evidence="5" type="ORF">NO1_1412</name>
</gene>
<evidence type="ECO:0000313" key="6">
    <source>
        <dbReference type="Proteomes" id="UP000269352"/>
    </source>
</evidence>
<dbReference type="Proteomes" id="UP000269352">
    <property type="component" value="Unassembled WGS sequence"/>
</dbReference>
<name>A0A388TCI2_TERA1</name>
<evidence type="ECO:0000256" key="3">
    <source>
        <dbReference type="ARBA" id="ARBA00023163"/>
    </source>
</evidence>
<dbReference type="NCBIfam" id="NF033788">
    <property type="entry name" value="HTH_metalloreg"/>
    <property type="match status" value="1"/>
</dbReference>
<organism evidence="5 6">
    <name type="scientific">Termititenax aidoneus</name>
    <dbReference type="NCBI Taxonomy" id="2218524"/>
    <lineage>
        <taxon>Bacteria</taxon>
        <taxon>Bacillati</taxon>
        <taxon>Candidatus Margulisiibacteriota</taxon>
        <taxon>Candidatus Termititenacia</taxon>
        <taxon>Candidatus Termititenacales</taxon>
        <taxon>Candidatus Termititenacaceae</taxon>
        <taxon>Candidatus Termititenax</taxon>
    </lineage>
</organism>
<dbReference type="PANTHER" id="PTHR33154">
    <property type="entry name" value="TRANSCRIPTIONAL REGULATOR, ARSR FAMILY"/>
    <property type="match status" value="1"/>
</dbReference>
<dbReference type="SMART" id="SM00418">
    <property type="entry name" value="HTH_ARSR"/>
    <property type="match status" value="1"/>
</dbReference>
<dbReference type="CDD" id="cd00090">
    <property type="entry name" value="HTH_ARSR"/>
    <property type="match status" value="1"/>
</dbReference>
<accession>A0A388TCI2</accession>
<dbReference type="GO" id="GO:0003677">
    <property type="term" value="F:DNA binding"/>
    <property type="evidence" value="ECO:0007669"/>
    <property type="project" value="UniProtKB-KW"/>
</dbReference>
<dbReference type="InterPro" id="IPR001845">
    <property type="entry name" value="HTH_ArsR_DNA-bd_dom"/>
</dbReference>
<keyword evidence="1" id="KW-0805">Transcription regulation</keyword>
<protein>
    <submittedName>
        <fullName evidence="5">Transcriptional regulator ArsR family</fullName>
    </submittedName>
</protein>
<evidence type="ECO:0000256" key="2">
    <source>
        <dbReference type="ARBA" id="ARBA00023125"/>
    </source>
</evidence>
<evidence type="ECO:0000256" key="1">
    <source>
        <dbReference type="ARBA" id="ARBA00023015"/>
    </source>
</evidence>
<dbReference type="SUPFAM" id="SSF46785">
    <property type="entry name" value="Winged helix' DNA-binding domain"/>
    <property type="match status" value="1"/>
</dbReference>
<evidence type="ECO:0000313" key="5">
    <source>
        <dbReference type="EMBL" id="GBR74191.1"/>
    </source>
</evidence>
<proteinExistence type="predicted"/>
<evidence type="ECO:0000259" key="4">
    <source>
        <dbReference type="PROSITE" id="PS50987"/>
    </source>
</evidence>
<dbReference type="Gene3D" id="1.10.10.10">
    <property type="entry name" value="Winged helix-like DNA-binding domain superfamily/Winged helix DNA-binding domain"/>
    <property type="match status" value="1"/>
</dbReference>
<dbReference type="InterPro" id="IPR036388">
    <property type="entry name" value="WH-like_DNA-bd_sf"/>
</dbReference>
<dbReference type="GO" id="GO:0003700">
    <property type="term" value="F:DNA-binding transcription factor activity"/>
    <property type="evidence" value="ECO:0007669"/>
    <property type="project" value="InterPro"/>
</dbReference>
<sequence length="113" mass="12877">MENCQSYVKFLRALASEERLAILEDLEQNGEINASKVENKFFMEQSTASHHLNVLFKAGIITPRKTGRNIYYHLNKDSLQNFYGDFLQALEQKKAQKKNAEKLAGSTLNPAIN</sequence>
<dbReference type="PROSITE" id="PS50987">
    <property type="entry name" value="HTH_ARSR_2"/>
    <property type="match status" value="1"/>
</dbReference>
<dbReference type="InterPro" id="IPR051081">
    <property type="entry name" value="HTH_MetalResp_TranReg"/>
</dbReference>
<dbReference type="InterPro" id="IPR011991">
    <property type="entry name" value="ArsR-like_HTH"/>
</dbReference>
<dbReference type="InterPro" id="IPR036390">
    <property type="entry name" value="WH_DNA-bd_sf"/>
</dbReference>
<dbReference type="Pfam" id="PF12840">
    <property type="entry name" value="HTH_20"/>
    <property type="match status" value="1"/>
</dbReference>
<reference evidence="5 6" key="1">
    <citation type="journal article" date="2019" name="ISME J.">
        <title>Genome analyses of uncultured TG2/ZB3 bacteria in 'Margulisbacteria' specifically attached to ectosymbiotic spirochetes of protists in the termite gut.</title>
        <authorList>
            <person name="Utami Y.D."/>
            <person name="Kuwahara H."/>
            <person name="Igai K."/>
            <person name="Murakami T."/>
            <person name="Sugaya K."/>
            <person name="Morikawa T."/>
            <person name="Nagura Y."/>
            <person name="Yuki M."/>
            <person name="Deevong P."/>
            <person name="Inoue T."/>
            <person name="Kihara K."/>
            <person name="Lo N."/>
            <person name="Yamada A."/>
            <person name="Ohkuma M."/>
            <person name="Hongoh Y."/>
        </authorList>
    </citation>
    <scope>NUCLEOTIDE SEQUENCE [LARGE SCALE GENOMIC DNA]</scope>
    <source>
        <strain evidence="5">NkOx7-01</strain>
    </source>
</reference>
<keyword evidence="2" id="KW-0238">DNA-binding</keyword>
<keyword evidence="3" id="KW-0804">Transcription</keyword>
<keyword evidence="6" id="KW-1185">Reference proteome</keyword>
<feature type="domain" description="HTH arsR-type" evidence="4">
    <location>
        <begin position="1"/>
        <end position="94"/>
    </location>
</feature>
<dbReference type="AlphaFoldDB" id="A0A388TCI2"/>
<dbReference type="PRINTS" id="PR00778">
    <property type="entry name" value="HTHARSR"/>
</dbReference>